<dbReference type="EMBL" id="JANBUL010000006">
    <property type="protein sequence ID" value="KAJ2785892.1"/>
    <property type="molecule type" value="Genomic_DNA"/>
</dbReference>
<sequence>MAAQGPAAGPEVSIEAFSPAHFDVKEWTNRQFAALSVDDVFGPAEGAGAGVGAGGGPGPEGLAQRLTTQLHFLATTAQQNSDRVKARFRHQAAQIARDIAALGRLVQETRQQIAGLAAAVDAQRASAPAVQAVVDIGTARRRIEGSMAALDHLRTYANLPQKIDALIADGELTRASELISTMDPAAERAAEAPVGLSADEVQAYRAQIEAAAVAAFGQAAAAHDVERAAQASHLLAAHGRHDAVEAELLRLCSERGVERLRLAAEDSGPAEDGGAGALLCVVLELITADRALVEAIDAQSPDAVLEEILSCYVEAALPAVQRGVSRAQQSDSTDAVAELYQTLAGLYGELLNAVSTSTLSVGDGPAAVQRLLERPIPRSLRLLFGPFAGYIGGLADHEADLIRKGSLQRLRGIEPEGGRVEPFVRDASRAVSRVFADVDQALGRIFAFVPPSRVGAAVATVVAPALDAAGYLRDRIASAVGQVGVPPAALDSVLQLGGAEGAAAPAGPAYEPLTSEPKLEAVAGCVGLVLLCGAFEAHAAALAVSVDSQWAGLVGSLAQMGFAPVADGAAPAAVEPARVLLSAFMEARSTAAEMAVVAARLAAAPAPAAAGSVVEAGAQLSRAAASAVFFLLTSAFRPPLGRIPASDAWHAVRETKSSMNIRIPQFSCSPSEEAVDIGEKMHVLLPELEQADAMHAQYARALEDPAAAPPLYTRMLECLAADRSADPPHEQPSPILAMLSLVLQAVQRNFVAQVCRIRPPMSAHGQQQLAADVDYIASIAQSFIGAAAPEFEFLQQCASGQGANDEHGTGDEQAAQLPPPEMRGKIRMLLQPPQDPPK</sequence>
<dbReference type="InterPro" id="IPR019335">
    <property type="entry name" value="COG7"/>
</dbReference>
<dbReference type="PANTHER" id="PTHR21443:SF0">
    <property type="entry name" value="CONSERVED OLIGOMERIC GOLGI COMPLEX SUBUNIT 7"/>
    <property type="match status" value="1"/>
</dbReference>
<feature type="region of interest" description="Disordered" evidence="9">
    <location>
        <begin position="799"/>
        <end position="838"/>
    </location>
</feature>
<evidence type="ECO:0000256" key="6">
    <source>
        <dbReference type="ARBA" id="ARBA00023034"/>
    </source>
</evidence>
<evidence type="ECO:0000256" key="2">
    <source>
        <dbReference type="ARBA" id="ARBA00005831"/>
    </source>
</evidence>
<keyword evidence="7" id="KW-0472">Membrane</keyword>
<accession>A0A9W8HP69</accession>
<gene>
    <name evidence="10" type="ORF">H4R18_000281</name>
</gene>
<proteinExistence type="inferred from homology"/>
<dbReference type="GO" id="GO:0006890">
    <property type="term" value="P:retrograde vesicle-mediated transport, Golgi to endoplasmic reticulum"/>
    <property type="evidence" value="ECO:0007669"/>
    <property type="project" value="TreeGrafter"/>
</dbReference>
<dbReference type="GO" id="GO:0007030">
    <property type="term" value="P:Golgi organization"/>
    <property type="evidence" value="ECO:0007669"/>
    <property type="project" value="TreeGrafter"/>
</dbReference>
<evidence type="ECO:0000256" key="9">
    <source>
        <dbReference type="SAM" id="MobiDB-lite"/>
    </source>
</evidence>
<dbReference type="PANTHER" id="PTHR21443">
    <property type="entry name" value="CONSERVED OLIGOMERIC GOLGI COMPLEX COMPONENT 7"/>
    <property type="match status" value="1"/>
</dbReference>
<keyword evidence="4" id="KW-0813">Transport</keyword>
<evidence type="ECO:0000256" key="8">
    <source>
        <dbReference type="ARBA" id="ARBA00031345"/>
    </source>
</evidence>
<comment type="similarity">
    <text evidence="2">Belongs to the COG7 family.</text>
</comment>
<dbReference type="AlphaFoldDB" id="A0A9W8HP69"/>
<keyword evidence="6" id="KW-0333">Golgi apparatus</keyword>
<dbReference type="OrthoDB" id="5572330at2759"/>
<dbReference type="GO" id="GO:0000139">
    <property type="term" value="C:Golgi membrane"/>
    <property type="evidence" value="ECO:0007669"/>
    <property type="project" value="UniProtKB-SubCell"/>
</dbReference>
<protein>
    <recommendedName>
        <fullName evidence="3">Conserved oligomeric Golgi complex subunit 7</fullName>
    </recommendedName>
    <alternativeName>
        <fullName evidence="8">Component of oligomeric Golgi complex 7</fullName>
    </alternativeName>
</protein>
<dbReference type="GO" id="GO:0006886">
    <property type="term" value="P:intracellular protein transport"/>
    <property type="evidence" value="ECO:0007669"/>
    <property type="project" value="InterPro"/>
</dbReference>
<dbReference type="GO" id="GO:0017119">
    <property type="term" value="C:Golgi transport complex"/>
    <property type="evidence" value="ECO:0007669"/>
    <property type="project" value="InterPro"/>
</dbReference>
<evidence type="ECO:0000313" key="11">
    <source>
        <dbReference type="Proteomes" id="UP001140217"/>
    </source>
</evidence>
<comment type="caution">
    <text evidence="10">The sequence shown here is derived from an EMBL/GenBank/DDBJ whole genome shotgun (WGS) entry which is preliminary data.</text>
</comment>
<evidence type="ECO:0000256" key="1">
    <source>
        <dbReference type="ARBA" id="ARBA00004395"/>
    </source>
</evidence>
<comment type="subcellular location">
    <subcellularLocation>
        <location evidence="1">Golgi apparatus membrane</location>
        <topology evidence="1">Peripheral membrane protein</topology>
    </subcellularLocation>
</comment>
<evidence type="ECO:0000256" key="4">
    <source>
        <dbReference type="ARBA" id="ARBA00022448"/>
    </source>
</evidence>
<evidence type="ECO:0000256" key="3">
    <source>
        <dbReference type="ARBA" id="ARBA00020984"/>
    </source>
</evidence>
<reference evidence="10" key="1">
    <citation type="submission" date="2022-07" db="EMBL/GenBank/DDBJ databases">
        <title>Phylogenomic reconstructions and comparative analyses of Kickxellomycotina fungi.</title>
        <authorList>
            <person name="Reynolds N.K."/>
            <person name="Stajich J.E."/>
            <person name="Barry K."/>
            <person name="Grigoriev I.V."/>
            <person name="Crous P."/>
            <person name="Smith M.E."/>
        </authorList>
    </citation>
    <scope>NUCLEOTIDE SEQUENCE</scope>
    <source>
        <strain evidence="10">NBRC 105414</strain>
    </source>
</reference>
<organism evidence="10 11">
    <name type="scientific">Coemansia javaensis</name>
    <dbReference type="NCBI Taxonomy" id="2761396"/>
    <lineage>
        <taxon>Eukaryota</taxon>
        <taxon>Fungi</taxon>
        <taxon>Fungi incertae sedis</taxon>
        <taxon>Zoopagomycota</taxon>
        <taxon>Kickxellomycotina</taxon>
        <taxon>Kickxellomycetes</taxon>
        <taxon>Kickxellales</taxon>
        <taxon>Kickxellaceae</taxon>
        <taxon>Coemansia</taxon>
    </lineage>
</organism>
<keyword evidence="11" id="KW-1185">Reference proteome</keyword>
<evidence type="ECO:0000256" key="5">
    <source>
        <dbReference type="ARBA" id="ARBA00022927"/>
    </source>
</evidence>
<evidence type="ECO:0000313" key="10">
    <source>
        <dbReference type="EMBL" id="KAJ2785892.1"/>
    </source>
</evidence>
<dbReference type="Proteomes" id="UP001140217">
    <property type="component" value="Unassembled WGS sequence"/>
</dbReference>
<evidence type="ECO:0000256" key="7">
    <source>
        <dbReference type="ARBA" id="ARBA00023136"/>
    </source>
</evidence>
<keyword evidence="5" id="KW-0653">Protein transport</keyword>
<name>A0A9W8HP69_9FUNG</name>